<dbReference type="GO" id="GO:0005856">
    <property type="term" value="C:cytoskeleton"/>
    <property type="evidence" value="ECO:0007669"/>
    <property type="project" value="UniProtKB-ARBA"/>
</dbReference>
<organism evidence="5 6">
    <name type="scientific">Symbiodinium pilosum</name>
    <name type="common">Dinoflagellate</name>
    <dbReference type="NCBI Taxonomy" id="2952"/>
    <lineage>
        <taxon>Eukaryota</taxon>
        <taxon>Sar</taxon>
        <taxon>Alveolata</taxon>
        <taxon>Dinophyceae</taxon>
        <taxon>Suessiales</taxon>
        <taxon>Symbiodiniaceae</taxon>
        <taxon>Symbiodinium</taxon>
    </lineage>
</organism>
<keyword evidence="1 2" id="KW-0175">Coiled coil</keyword>
<dbReference type="AlphaFoldDB" id="A0A812NVR8"/>
<feature type="compositionally biased region" description="Basic and acidic residues" evidence="3">
    <location>
        <begin position="273"/>
        <end position="286"/>
    </location>
</feature>
<evidence type="ECO:0000313" key="5">
    <source>
        <dbReference type="EMBL" id="CAE7329017.1"/>
    </source>
</evidence>
<evidence type="ECO:0000256" key="3">
    <source>
        <dbReference type="SAM" id="MobiDB-lite"/>
    </source>
</evidence>
<dbReference type="Pfam" id="PF13863">
    <property type="entry name" value="DUF4200"/>
    <property type="match status" value="1"/>
</dbReference>
<comment type="caution">
    <text evidence="5">The sequence shown here is derived from an EMBL/GenBank/DDBJ whole genome shotgun (WGS) entry which is preliminary data.</text>
</comment>
<evidence type="ECO:0000256" key="2">
    <source>
        <dbReference type="SAM" id="Coils"/>
    </source>
</evidence>
<feature type="coiled-coil region" evidence="2">
    <location>
        <begin position="357"/>
        <end position="416"/>
    </location>
</feature>
<dbReference type="InterPro" id="IPR025252">
    <property type="entry name" value="DUF4200"/>
</dbReference>
<dbReference type="OrthoDB" id="10264063at2759"/>
<evidence type="ECO:0000313" key="6">
    <source>
        <dbReference type="Proteomes" id="UP000649617"/>
    </source>
</evidence>
<dbReference type="EMBL" id="CAJNIZ010012069">
    <property type="protein sequence ID" value="CAE7329017.1"/>
    <property type="molecule type" value="Genomic_DNA"/>
</dbReference>
<feature type="compositionally biased region" description="Basic and acidic residues" evidence="3">
    <location>
        <begin position="294"/>
        <end position="308"/>
    </location>
</feature>
<protein>
    <submittedName>
        <fullName evidence="5">FAP100 protein</fullName>
    </submittedName>
</protein>
<name>A0A812NVR8_SYMPI</name>
<feature type="region of interest" description="Disordered" evidence="3">
    <location>
        <begin position="273"/>
        <end position="316"/>
    </location>
</feature>
<dbReference type="InterPro" id="IPR051147">
    <property type="entry name" value="CFAP_domain-containing"/>
</dbReference>
<evidence type="ECO:0000256" key="1">
    <source>
        <dbReference type="ARBA" id="ARBA00023054"/>
    </source>
</evidence>
<gene>
    <name evidence="5" type="primary">FAP100</name>
    <name evidence="5" type="ORF">SPIL2461_LOCUS7625</name>
</gene>
<keyword evidence="6" id="KW-1185">Reference proteome</keyword>
<feature type="domain" description="DUF4200" evidence="4">
    <location>
        <begin position="116"/>
        <end position="233"/>
    </location>
</feature>
<dbReference type="Proteomes" id="UP000649617">
    <property type="component" value="Unassembled WGS sequence"/>
</dbReference>
<reference evidence="5" key="1">
    <citation type="submission" date="2021-02" db="EMBL/GenBank/DDBJ databases">
        <authorList>
            <person name="Dougan E. K."/>
            <person name="Rhodes N."/>
            <person name="Thang M."/>
            <person name="Chan C."/>
        </authorList>
    </citation>
    <scope>NUCLEOTIDE SEQUENCE</scope>
</reference>
<dbReference type="PANTHER" id="PTHR21683">
    <property type="entry name" value="COILED-COIL DOMAIN-CONTAINING PROTEIN 42 LIKE-2-LIKE-RELATED"/>
    <property type="match status" value="1"/>
</dbReference>
<dbReference type="PANTHER" id="PTHR21683:SF3">
    <property type="entry name" value="CILIA AND FLAGELLA ASSOCIATED PROTEIN 100"/>
    <property type="match status" value="1"/>
</dbReference>
<proteinExistence type="predicted"/>
<accession>A0A812NVR8</accession>
<evidence type="ECO:0000259" key="4">
    <source>
        <dbReference type="Pfam" id="PF13863"/>
    </source>
</evidence>
<sequence length="584" mass="68721">MRCRVLHVSKALNINRQPFHTLEEDNPFKLPPDDQIFAIREKERQRRAEEREKVKHQHVWEKLTSASRISRTRRVDDGIDDAQVAEAARKARAEPRPEGLATGRDARREKENIADFVAKKREMFLVQMSLDVKKAEILKLDARAKDKEEALNKSKQMLDKDVERFDAFLSNNDDRAHDAMQKADKMAKDKQDRVIRIKQLKSQLSAIQSEIAKHREQKDECLRFKDFLVNLTPGEWKEQKREEKKQRKLERRRIAVDARMGEIEERMHAEIEAEEQAFKEKEEKEKKGRRRQKKTEEDEQKERDQMEARRRRIARKYPTRDQVDAEYVEYSSGEEMPLYFQEPKQLLDIFTSLEESNLFLIQNSQDTEQALEELEQKFAAMRKAREAMSNKMKLQIGQLERQITDEKSKCDELKQAISQKHGGSEIEDLLDKLGEGVQEVHGICTHENQDDGDTLQMLARIESKLEEYLAYLDEAEESGLGARVLAEEHKKERQRRLDLRMSRKLHQEKKIEDRLKASLHRSQAPVHKKVGKQIMFRSAPLFQARRVVQEDDGYEEAVREHNIFGIWLDKEGIPNAQQPEKAET</sequence>